<dbReference type="EMBL" id="VLLL01000008">
    <property type="protein sequence ID" value="TWJ08317.1"/>
    <property type="molecule type" value="Genomic_DNA"/>
</dbReference>
<dbReference type="Proteomes" id="UP000321617">
    <property type="component" value="Unassembled WGS sequence"/>
</dbReference>
<dbReference type="Pfam" id="PF03966">
    <property type="entry name" value="Trm112p"/>
    <property type="match status" value="1"/>
</dbReference>
<dbReference type="Gene3D" id="2.20.25.10">
    <property type="match status" value="1"/>
</dbReference>
<dbReference type="RefSeq" id="WP_147142815.1">
    <property type="nucleotide sequence ID" value="NZ_BAABIJ010000004.1"/>
</dbReference>
<reference evidence="2 3" key="1">
    <citation type="journal article" date="2013" name="Stand. Genomic Sci.">
        <title>Genomic Encyclopedia of Type Strains, Phase I: The one thousand microbial genomes (KMG-I) project.</title>
        <authorList>
            <person name="Kyrpides N.C."/>
            <person name="Woyke T."/>
            <person name="Eisen J.A."/>
            <person name="Garrity G."/>
            <person name="Lilburn T.G."/>
            <person name="Beck B.J."/>
            <person name="Whitman W.B."/>
            <person name="Hugenholtz P."/>
            <person name="Klenk H.P."/>
        </authorList>
    </citation>
    <scope>NUCLEOTIDE SEQUENCE [LARGE SCALE GENOMIC DNA]</scope>
    <source>
        <strain evidence="2 3">DSM 45044</strain>
    </source>
</reference>
<evidence type="ECO:0000313" key="3">
    <source>
        <dbReference type="Proteomes" id="UP000321617"/>
    </source>
</evidence>
<comment type="caution">
    <text evidence="2">The sequence shown here is derived from an EMBL/GenBank/DDBJ whole genome shotgun (WGS) entry which is preliminary data.</text>
</comment>
<gene>
    <name evidence="2" type="ORF">LX16_4542</name>
</gene>
<proteinExistence type="inferred from homology"/>
<dbReference type="HAMAP" id="MF_01187">
    <property type="entry name" value="UPF0434"/>
    <property type="match status" value="1"/>
</dbReference>
<accession>A0A562URT2</accession>
<protein>
    <recommendedName>
        <fullName evidence="1">UPF0434 protein LX16_4542</fullName>
    </recommendedName>
</protein>
<organism evidence="2 3">
    <name type="scientific">Stackebrandtia albiflava</name>
    <dbReference type="NCBI Taxonomy" id="406432"/>
    <lineage>
        <taxon>Bacteria</taxon>
        <taxon>Bacillati</taxon>
        <taxon>Actinomycetota</taxon>
        <taxon>Actinomycetes</taxon>
        <taxon>Glycomycetales</taxon>
        <taxon>Glycomycetaceae</taxon>
        <taxon>Stackebrandtia</taxon>
    </lineage>
</organism>
<sequence length="64" mass="6811">MPLDATLLEVLACPDTHHAPLDYDAGAQTLTCTECRRVFRIDDGIPVLLLDEATRSGDVGEAGA</sequence>
<comment type="similarity">
    <text evidence="1">Belongs to the UPF0434 family.</text>
</comment>
<dbReference type="AlphaFoldDB" id="A0A562URT2"/>
<name>A0A562URT2_9ACTN</name>
<keyword evidence="3" id="KW-1185">Reference proteome</keyword>
<evidence type="ECO:0000256" key="1">
    <source>
        <dbReference type="HAMAP-Rule" id="MF_01187"/>
    </source>
</evidence>
<dbReference type="InterPro" id="IPR005651">
    <property type="entry name" value="Trm112-like"/>
</dbReference>
<dbReference type="SUPFAM" id="SSF158997">
    <property type="entry name" value="Trm112p-like"/>
    <property type="match status" value="1"/>
</dbReference>
<evidence type="ECO:0000313" key="2">
    <source>
        <dbReference type="EMBL" id="TWJ08317.1"/>
    </source>
</evidence>
<dbReference type="OrthoDB" id="9812205at2"/>